<evidence type="ECO:0000313" key="2">
    <source>
        <dbReference type="EMBL" id="VFA90303.1"/>
    </source>
</evidence>
<organism evidence="2 3">
    <name type="scientific">Gordonia paraffinivorans</name>
    <dbReference type="NCBI Taxonomy" id="175628"/>
    <lineage>
        <taxon>Bacteria</taxon>
        <taxon>Bacillati</taxon>
        <taxon>Actinomycetota</taxon>
        <taxon>Actinomycetes</taxon>
        <taxon>Mycobacteriales</taxon>
        <taxon>Gordoniaceae</taxon>
        <taxon>Gordonia</taxon>
    </lineage>
</organism>
<accession>A0ABD7V769</accession>
<dbReference type="Proteomes" id="UP000360750">
    <property type="component" value="Unassembled WGS sequence"/>
</dbReference>
<feature type="compositionally biased region" description="Gly residues" evidence="1">
    <location>
        <begin position="272"/>
        <end position="288"/>
    </location>
</feature>
<feature type="region of interest" description="Disordered" evidence="1">
    <location>
        <begin position="268"/>
        <end position="305"/>
    </location>
</feature>
<protein>
    <submittedName>
        <fullName evidence="2">Uncharacterized protein</fullName>
    </submittedName>
</protein>
<dbReference type="AlphaFoldDB" id="A0ABD7V769"/>
<evidence type="ECO:0000313" key="3">
    <source>
        <dbReference type="Proteomes" id="UP000360750"/>
    </source>
</evidence>
<proteinExistence type="predicted"/>
<reference evidence="2 3" key="1">
    <citation type="submission" date="2019-02" db="EMBL/GenBank/DDBJ databases">
        <authorList>
            <consortium name="Pathogen Informatics"/>
        </authorList>
    </citation>
    <scope>NUCLEOTIDE SEQUENCE [LARGE SCALE GENOMIC DNA]</scope>
    <source>
        <strain evidence="2 3">3012STDY6756503</strain>
    </source>
</reference>
<gene>
    <name evidence="2" type="ORF">NCTC8139_03886</name>
</gene>
<comment type="caution">
    <text evidence="2">The sequence shown here is derived from an EMBL/GenBank/DDBJ whole genome shotgun (WGS) entry which is preliminary data.</text>
</comment>
<name>A0ABD7V769_9ACTN</name>
<evidence type="ECO:0000256" key="1">
    <source>
        <dbReference type="SAM" id="MobiDB-lite"/>
    </source>
</evidence>
<sequence length="332" mass="31284">MAAAVVAGATLDAGAAAADTGSAGSSGGSSMFGSSSGSSDLLPQGGVLGGVALSLGAGASATAIGPGIAVSTAGINRTATAVSVLGIAAASAPTLSLGGLNSGQVTCVGVFAYAHSSTAGDCVGVLGLLEGTHDKPGGTVSLALKNPFSLLSDGLSASDLMAALTSGDSLLSKDISRLTLGGPDIVALTSDYGFEPISKNGAAIELSWLGTEIGLFPTTKNTAGFLGNNSSVNYLGLPRIGSSDAGIIPEISVGDFVVPGLGTIPGWSTGSPGSGSLSGSGSADGGSSSGSADTGSIGGTTGSAASTDVVVPGGLDADALVKQVAGLLPRLP</sequence>
<dbReference type="EMBL" id="CAACYD010000007">
    <property type="protein sequence ID" value="VFA90303.1"/>
    <property type="molecule type" value="Genomic_DNA"/>
</dbReference>